<organism evidence="2 3">
    <name type="scientific">Croceifilum oryzae</name>
    <dbReference type="NCBI Taxonomy" id="1553429"/>
    <lineage>
        <taxon>Bacteria</taxon>
        <taxon>Bacillati</taxon>
        <taxon>Bacillota</taxon>
        <taxon>Bacilli</taxon>
        <taxon>Bacillales</taxon>
        <taxon>Thermoactinomycetaceae</taxon>
        <taxon>Croceifilum</taxon>
    </lineage>
</organism>
<name>A0AAJ1TJC7_9BACL</name>
<proteinExistence type="predicted"/>
<reference evidence="2 3" key="1">
    <citation type="submission" date="2023-07" db="EMBL/GenBank/DDBJ databases">
        <title>Genomic Encyclopedia of Type Strains, Phase IV (KMG-IV): sequencing the most valuable type-strain genomes for metagenomic binning, comparative biology and taxonomic classification.</title>
        <authorList>
            <person name="Goeker M."/>
        </authorList>
    </citation>
    <scope>NUCLEOTIDE SEQUENCE [LARGE SCALE GENOMIC DNA]</scope>
    <source>
        <strain evidence="2 3">DSM 46876</strain>
    </source>
</reference>
<evidence type="ECO:0000259" key="1">
    <source>
        <dbReference type="Pfam" id="PF12867"/>
    </source>
</evidence>
<comment type="caution">
    <text evidence="2">The sequence shown here is derived from an EMBL/GenBank/DDBJ whole genome shotgun (WGS) entry which is preliminary data.</text>
</comment>
<dbReference type="Proteomes" id="UP001238450">
    <property type="component" value="Unassembled WGS sequence"/>
</dbReference>
<dbReference type="InterPro" id="IPR034660">
    <property type="entry name" value="DinB/YfiT-like"/>
</dbReference>
<dbReference type="RefSeq" id="WP_307252038.1">
    <property type="nucleotide sequence ID" value="NZ_JAUSUV010000005.1"/>
</dbReference>
<dbReference type="InterPro" id="IPR024775">
    <property type="entry name" value="DinB-like"/>
</dbReference>
<dbReference type="SUPFAM" id="SSF109854">
    <property type="entry name" value="DinB/YfiT-like putative metalloenzymes"/>
    <property type="match status" value="1"/>
</dbReference>
<dbReference type="AlphaFoldDB" id="A0AAJ1TJC7"/>
<keyword evidence="3" id="KW-1185">Reference proteome</keyword>
<dbReference type="Gene3D" id="1.20.120.450">
    <property type="entry name" value="dinb family like domain"/>
    <property type="match status" value="1"/>
</dbReference>
<evidence type="ECO:0000313" key="2">
    <source>
        <dbReference type="EMBL" id="MDQ0417186.1"/>
    </source>
</evidence>
<sequence>MTHLEQVRTALLEELQPLSDEQYNMKPDPSAWSIAQVLEHLILAEGFIVSMISKLAKGHEVTNIPDKPIHFIADRSRKAPAPDSMKPTKDYYAKEELIQKLEQTRKRTHAFIEEHDEEELSKRSMPHPALGDMNLKQYIEFIALHEQRHLAQIREVKEAIAQK</sequence>
<feature type="domain" description="DinB-like" evidence="1">
    <location>
        <begin position="3"/>
        <end position="153"/>
    </location>
</feature>
<accession>A0AAJ1TJC7</accession>
<protein>
    <submittedName>
        <fullName evidence="2">Damage-inducible protein DinB</fullName>
    </submittedName>
</protein>
<gene>
    <name evidence="2" type="ORF">J2Z48_001358</name>
</gene>
<dbReference type="Pfam" id="PF12867">
    <property type="entry name" value="DinB_2"/>
    <property type="match status" value="1"/>
</dbReference>
<dbReference type="EMBL" id="JAUSUV010000005">
    <property type="protein sequence ID" value="MDQ0417186.1"/>
    <property type="molecule type" value="Genomic_DNA"/>
</dbReference>
<evidence type="ECO:0000313" key="3">
    <source>
        <dbReference type="Proteomes" id="UP001238450"/>
    </source>
</evidence>